<proteinExistence type="predicted"/>
<accession>A0A8S1SWP0</accession>
<dbReference type="EMBL" id="CAJJDO010000013">
    <property type="protein sequence ID" value="CAD8144520.1"/>
    <property type="molecule type" value="Genomic_DNA"/>
</dbReference>
<organism evidence="1 2">
    <name type="scientific">Paramecium pentaurelia</name>
    <dbReference type="NCBI Taxonomy" id="43138"/>
    <lineage>
        <taxon>Eukaryota</taxon>
        <taxon>Sar</taxon>
        <taxon>Alveolata</taxon>
        <taxon>Ciliophora</taxon>
        <taxon>Intramacronucleata</taxon>
        <taxon>Oligohymenophorea</taxon>
        <taxon>Peniculida</taxon>
        <taxon>Parameciidae</taxon>
        <taxon>Paramecium</taxon>
    </lineage>
</organism>
<gene>
    <name evidence="1" type="ORF">PPENT_87.1.T0130271</name>
</gene>
<evidence type="ECO:0000313" key="1">
    <source>
        <dbReference type="EMBL" id="CAD8144520.1"/>
    </source>
</evidence>
<reference evidence="1" key="1">
    <citation type="submission" date="2021-01" db="EMBL/GenBank/DDBJ databases">
        <authorList>
            <consortium name="Genoscope - CEA"/>
            <person name="William W."/>
        </authorList>
    </citation>
    <scope>NUCLEOTIDE SEQUENCE</scope>
</reference>
<protein>
    <submittedName>
        <fullName evidence="1">Uncharacterized protein</fullName>
    </submittedName>
</protein>
<dbReference type="AlphaFoldDB" id="A0A8S1SWP0"/>
<sequence length="151" mass="18073">MNEKQRDLNKLNHVKTNKNLVQEYRSITIVDDEPFNQIHLEMFSQNLNYNRFDIIYIMEKNSRLSHNINIYQIQNYCYGFLYVVTDSITANSILSNFFEQYNINQFQINVFGVHEDKETTQQLYEAGVEQIVGRLVFSLILKMSYKSKFEF</sequence>
<name>A0A8S1SWP0_9CILI</name>
<keyword evidence="2" id="KW-1185">Reference proteome</keyword>
<dbReference type="Proteomes" id="UP000689195">
    <property type="component" value="Unassembled WGS sequence"/>
</dbReference>
<comment type="caution">
    <text evidence="1">The sequence shown here is derived from an EMBL/GenBank/DDBJ whole genome shotgun (WGS) entry which is preliminary data.</text>
</comment>
<evidence type="ECO:0000313" key="2">
    <source>
        <dbReference type="Proteomes" id="UP000689195"/>
    </source>
</evidence>
<dbReference type="OrthoDB" id="21225at2759"/>